<keyword evidence="2" id="KW-1185">Reference proteome</keyword>
<reference evidence="1" key="1">
    <citation type="submission" date="2022-09" db="EMBL/GenBank/DDBJ databases">
        <title>Diverse halophilic archaea isolated from saline environments.</title>
        <authorList>
            <person name="Cui H.-L."/>
        </authorList>
    </citation>
    <scope>NUCLEOTIDE SEQUENCE</scope>
    <source>
        <strain evidence="1">ZS-35-S2</strain>
    </source>
</reference>
<dbReference type="AlphaFoldDB" id="A0A9E7R205"/>
<dbReference type="KEGG" id="ssai:N0B31_14745"/>
<dbReference type="GeneID" id="74943705"/>
<gene>
    <name evidence="1" type="ORF">N0B31_14745</name>
</gene>
<sequence length="189" mass="21703">MQGPAEKRLDPTVSPLFVDAVHDRLRAYDGRRVGDRRPCPGCGSRALRKNGYQRARKTFARLVTEDGFEEVGLEVQLYECKGCGQSFQGDLSSWFYPRCEYARPIVELCRFHAADHTYSECERLLERRYGLQVDRDTVERYDGRFTEPPDSRAVAVGERRVSLAFLAFLFGEDLDDDPPFVIRSPTALW</sequence>
<evidence type="ECO:0000313" key="1">
    <source>
        <dbReference type="EMBL" id="UWM53393.1"/>
    </source>
</evidence>
<accession>A0A9E7R205</accession>
<dbReference type="Proteomes" id="UP001057580">
    <property type="component" value="Chromosome"/>
</dbReference>
<organism evidence="1 2">
    <name type="scientific">Salinirubellus salinus</name>
    <dbReference type="NCBI Taxonomy" id="1364945"/>
    <lineage>
        <taxon>Archaea</taxon>
        <taxon>Methanobacteriati</taxon>
        <taxon>Methanobacteriota</taxon>
        <taxon>Stenosarchaea group</taxon>
        <taxon>Halobacteria</taxon>
        <taxon>Halobacteriales</taxon>
        <taxon>Natronomonadaceae</taxon>
        <taxon>Salinirubellus</taxon>
    </lineage>
</organism>
<name>A0A9E7R205_9EURY</name>
<dbReference type="EMBL" id="CP104003">
    <property type="protein sequence ID" value="UWM53393.1"/>
    <property type="molecule type" value="Genomic_DNA"/>
</dbReference>
<protein>
    <submittedName>
        <fullName evidence="1">Uncharacterized protein</fullName>
    </submittedName>
</protein>
<proteinExistence type="predicted"/>
<evidence type="ECO:0000313" key="2">
    <source>
        <dbReference type="Proteomes" id="UP001057580"/>
    </source>
</evidence>
<dbReference type="RefSeq" id="WP_260592387.1">
    <property type="nucleotide sequence ID" value="NZ_CP104003.1"/>
</dbReference>